<organism evidence="2 3">
    <name type="scientific">Cherax quadricarinatus</name>
    <name type="common">Australian red claw crayfish</name>
    <dbReference type="NCBI Taxonomy" id="27406"/>
    <lineage>
        <taxon>Eukaryota</taxon>
        <taxon>Metazoa</taxon>
        <taxon>Ecdysozoa</taxon>
        <taxon>Arthropoda</taxon>
        <taxon>Crustacea</taxon>
        <taxon>Multicrustacea</taxon>
        <taxon>Malacostraca</taxon>
        <taxon>Eumalacostraca</taxon>
        <taxon>Eucarida</taxon>
        <taxon>Decapoda</taxon>
        <taxon>Pleocyemata</taxon>
        <taxon>Astacidea</taxon>
        <taxon>Parastacoidea</taxon>
        <taxon>Parastacidae</taxon>
        <taxon>Cherax</taxon>
    </lineage>
</organism>
<sequence>MRNTLAFLVCLAGAVNGQSSIRSGNGMQWGDWGPTEYCPSNSYATGFAIRVEYPIDGDDTALNAIQLYCRSGSNNEVGTITSSVQDFGEWTGKRQCRNGRLNAIRMRVEGNQGGNGDDTAANDLDMRCENGEELRGGGTGWGTWSSWQNCPSGQIICGIQTRVEGKQGKGDDTALNDAIFYCC</sequence>
<comment type="caution">
    <text evidence="2">The sequence shown here is derived from an EMBL/GenBank/DDBJ whole genome shotgun (WGS) entry which is preliminary data.</text>
</comment>
<dbReference type="PANTHER" id="PTHR18841">
    <property type="entry name" value="VITELLINE MEMBRANE OUTER LAYER PROTEIN I-RELATED"/>
    <property type="match status" value="1"/>
</dbReference>
<dbReference type="AlphaFoldDB" id="A0AAW0Y4V7"/>
<feature type="signal peptide" evidence="1">
    <location>
        <begin position="1"/>
        <end position="17"/>
    </location>
</feature>
<reference evidence="2 3" key="1">
    <citation type="journal article" date="2024" name="BMC Genomics">
        <title>Genome assembly of redclaw crayfish (Cherax quadricarinatus) provides insights into its immune adaptation and hypoxia tolerance.</title>
        <authorList>
            <person name="Liu Z."/>
            <person name="Zheng J."/>
            <person name="Li H."/>
            <person name="Fang K."/>
            <person name="Wang S."/>
            <person name="He J."/>
            <person name="Zhou D."/>
            <person name="Weng S."/>
            <person name="Chi M."/>
            <person name="Gu Z."/>
            <person name="He J."/>
            <person name="Li F."/>
            <person name="Wang M."/>
        </authorList>
    </citation>
    <scope>NUCLEOTIDE SEQUENCE [LARGE SCALE GENOMIC DNA]</scope>
    <source>
        <strain evidence="2">ZL_2023a</strain>
    </source>
</reference>
<evidence type="ECO:0008006" key="4">
    <source>
        <dbReference type="Google" id="ProtNLM"/>
    </source>
</evidence>
<evidence type="ECO:0000256" key="1">
    <source>
        <dbReference type="SAM" id="SignalP"/>
    </source>
</evidence>
<dbReference type="Proteomes" id="UP001445076">
    <property type="component" value="Unassembled WGS sequence"/>
</dbReference>
<dbReference type="Pfam" id="PF03762">
    <property type="entry name" value="VOMI"/>
    <property type="match status" value="1"/>
</dbReference>
<dbReference type="GO" id="GO:0005615">
    <property type="term" value="C:extracellular space"/>
    <property type="evidence" value="ECO:0007669"/>
    <property type="project" value="TreeGrafter"/>
</dbReference>
<protein>
    <recommendedName>
        <fullName evidence="4">Vitelline membrane outer layer 1-like protein</fullName>
    </recommendedName>
</protein>
<proteinExistence type="predicted"/>
<name>A0AAW0Y4V7_CHEQU</name>
<dbReference type="EMBL" id="JARKIK010000005">
    <property type="protein sequence ID" value="KAK8751815.1"/>
    <property type="molecule type" value="Genomic_DNA"/>
</dbReference>
<dbReference type="InterPro" id="IPR036706">
    <property type="entry name" value="VOMI_sf"/>
</dbReference>
<dbReference type="SUPFAM" id="SSF51092">
    <property type="entry name" value="Vitelline membrane outer protein-I (VMO-I)"/>
    <property type="match status" value="1"/>
</dbReference>
<evidence type="ECO:0000313" key="3">
    <source>
        <dbReference type="Proteomes" id="UP001445076"/>
    </source>
</evidence>
<keyword evidence="3" id="KW-1185">Reference proteome</keyword>
<accession>A0AAW0Y4V7</accession>
<dbReference type="Gene3D" id="2.100.10.20">
    <property type="entry name" value="Vitelline membrane outer layer protein I (VOMI)"/>
    <property type="match status" value="1"/>
</dbReference>
<dbReference type="PANTHER" id="PTHR18841:SF0">
    <property type="entry name" value="VITELLINE MEMBRANE OUTER LAYER 1 HOMOLOG A-RELATED"/>
    <property type="match status" value="1"/>
</dbReference>
<dbReference type="InterPro" id="IPR005515">
    <property type="entry name" value="VOMI"/>
</dbReference>
<feature type="chain" id="PRO_5043900848" description="Vitelline membrane outer layer 1-like protein" evidence="1">
    <location>
        <begin position="18"/>
        <end position="183"/>
    </location>
</feature>
<evidence type="ECO:0000313" key="2">
    <source>
        <dbReference type="EMBL" id="KAK8751815.1"/>
    </source>
</evidence>
<keyword evidence="1" id="KW-0732">Signal</keyword>
<gene>
    <name evidence="2" type="ORF">OTU49_010419</name>
</gene>